<proteinExistence type="predicted"/>
<keyword evidence="4" id="KW-1185">Reference proteome</keyword>
<evidence type="ECO:0000313" key="3">
    <source>
        <dbReference type="EMBL" id="GAA4021634.1"/>
    </source>
</evidence>
<evidence type="ECO:0000259" key="2">
    <source>
        <dbReference type="Pfam" id="PF12697"/>
    </source>
</evidence>
<dbReference type="PANTHER" id="PTHR37946:SF1">
    <property type="entry name" value="SLL1969 PROTEIN"/>
    <property type="match status" value="1"/>
</dbReference>
<keyword evidence="3" id="KW-0378">Hydrolase</keyword>
<dbReference type="Pfam" id="PF12697">
    <property type="entry name" value="Abhydrolase_6"/>
    <property type="match status" value="1"/>
</dbReference>
<feature type="chain" id="PRO_5045197032" evidence="1">
    <location>
        <begin position="28"/>
        <end position="231"/>
    </location>
</feature>
<gene>
    <name evidence="3" type="ORF">GCM10022247_52290</name>
</gene>
<evidence type="ECO:0000256" key="1">
    <source>
        <dbReference type="SAM" id="SignalP"/>
    </source>
</evidence>
<dbReference type="SUPFAM" id="SSF53474">
    <property type="entry name" value="alpha/beta-Hydrolases"/>
    <property type="match status" value="1"/>
</dbReference>
<feature type="signal peptide" evidence="1">
    <location>
        <begin position="1"/>
        <end position="27"/>
    </location>
</feature>
<sequence>MCSTGWRIPRPLLITLVLMGLLTPASAAASTPGRSPVVLLHGWMSSSLPYLAMGVSLRQDGYPVYMIDFPGQDNLVNAAVVADVVDRVAARHHSRVHLVGHSMGGLSTRHYIKFLGGARRVDQYVSMGSPQYGSAEACLLPESGGGQMCRTSRFLAELNAGDDTPGPVRYTTIRSTEDVPARATWLDGGACFHDIPGVPHVLEPVSAAFIAAVRKTLGGTCPGRFVVLPPS</sequence>
<organism evidence="3 4">
    <name type="scientific">Allokutzneria multivorans</name>
    <dbReference type="NCBI Taxonomy" id="1142134"/>
    <lineage>
        <taxon>Bacteria</taxon>
        <taxon>Bacillati</taxon>
        <taxon>Actinomycetota</taxon>
        <taxon>Actinomycetes</taxon>
        <taxon>Pseudonocardiales</taxon>
        <taxon>Pseudonocardiaceae</taxon>
        <taxon>Allokutzneria</taxon>
    </lineage>
</organism>
<protein>
    <submittedName>
        <fullName evidence="3">Alpha/beta fold hydrolase</fullName>
    </submittedName>
</protein>
<keyword evidence="1" id="KW-0732">Signal</keyword>
<reference evidence="4" key="1">
    <citation type="journal article" date="2019" name="Int. J. Syst. Evol. Microbiol.">
        <title>The Global Catalogue of Microorganisms (GCM) 10K type strain sequencing project: providing services to taxonomists for standard genome sequencing and annotation.</title>
        <authorList>
            <consortium name="The Broad Institute Genomics Platform"/>
            <consortium name="The Broad Institute Genome Sequencing Center for Infectious Disease"/>
            <person name="Wu L."/>
            <person name="Ma J."/>
        </authorList>
    </citation>
    <scope>NUCLEOTIDE SEQUENCE [LARGE SCALE GENOMIC DNA]</scope>
    <source>
        <strain evidence="4">JCM 17342</strain>
    </source>
</reference>
<dbReference type="EMBL" id="BAABAL010000018">
    <property type="protein sequence ID" value="GAA4021634.1"/>
    <property type="molecule type" value="Genomic_DNA"/>
</dbReference>
<dbReference type="GO" id="GO:0016787">
    <property type="term" value="F:hydrolase activity"/>
    <property type="evidence" value="ECO:0007669"/>
    <property type="project" value="UniProtKB-KW"/>
</dbReference>
<dbReference type="InterPro" id="IPR000073">
    <property type="entry name" value="AB_hydrolase_1"/>
</dbReference>
<dbReference type="Proteomes" id="UP001501747">
    <property type="component" value="Unassembled WGS sequence"/>
</dbReference>
<dbReference type="PANTHER" id="PTHR37946">
    <property type="entry name" value="SLL1969 PROTEIN"/>
    <property type="match status" value="1"/>
</dbReference>
<accession>A0ABP7T6F5</accession>
<dbReference type="Gene3D" id="3.40.50.1820">
    <property type="entry name" value="alpha/beta hydrolase"/>
    <property type="match status" value="1"/>
</dbReference>
<evidence type="ECO:0000313" key="4">
    <source>
        <dbReference type="Proteomes" id="UP001501747"/>
    </source>
</evidence>
<dbReference type="InterPro" id="IPR029058">
    <property type="entry name" value="AB_hydrolase_fold"/>
</dbReference>
<comment type="caution">
    <text evidence="3">The sequence shown here is derived from an EMBL/GenBank/DDBJ whole genome shotgun (WGS) entry which is preliminary data.</text>
</comment>
<name>A0ABP7T6F5_9PSEU</name>
<feature type="domain" description="AB hydrolase-1" evidence="2">
    <location>
        <begin position="37"/>
        <end position="160"/>
    </location>
</feature>